<keyword evidence="10" id="KW-1185">Reference proteome</keyword>
<comment type="similarity">
    <text evidence="2">Belongs to the OmpP1/FadL family.</text>
</comment>
<dbReference type="PANTHER" id="PTHR35093:SF8">
    <property type="entry name" value="OUTER MEMBRANE PROTEIN NMB0088-RELATED"/>
    <property type="match status" value="1"/>
</dbReference>
<comment type="subcellular location">
    <subcellularLocation>
        <location evidence="1">Cell outer membrane</location>
        <topology evidence="1">Multi-pass membrane protein</topology>
    </subcellularLocation>
</comment>
<keyword evidence="4" id="KW-0812">Transmembrane</keyword>
<evidence type="ECO:0000256" key="2">
    <source>
        <dbReference type="ARBA" id="ARBA00008163"/>
    </source>
</evidence>
<gene>
    <name evidence="9" type="ORF">GT409_06275</name>
</gene>
<dbReference type="KEGG" id="taer:GT409_06275"/>
<dbReference type="Gene3D" id="2.40.160.60">
    <property type="entry name" value="Outer membrane protein transport protein (OMPP1/FadL/TodX)"/>
    <property type="match status" value="1"/>
</dbReference>
<dbReference type="SUPFAM" id="SSF56935">
    <property type="entry name" value="Porins"/>
    <property type="match status" value="1"/>
</dbReference>
<feature type="signal peptide" evidence="8">
    <location>
        <begin position="1"/>
        <end position="23"/>
    </location>
</feature>
<evidence type="ECO:0000313" key="9">
    <source>
        <dbReference type="EMBL" id="QHI69066.1"/>
    </source>
</evidence>
<dbReference type="PANTHER" id="PTHR35093">
    <property type="entry name" value="OUTER MEMBRANE PROTEIN NMB0088-RELATED"/>
    <property type="match status" value="1"/>
</dbReference>
<evidence type="ECO:0000313" key="10">
    <source>
        <dbReference type="Proteomes" id="UP000464954"/>
    </source>
</evidence>
<dbReference type="RefSeq" id="WP_160628027.1">
    <property type="nucleotide sequence ID" value="NZ_CP047593.1"/>
</dbReference>
<keyword evidence="5 8" id="KW-0732">Signal</keyword>
<evidence type="ECO:0000256" key="3">
    <source>
        <dbReference type="ARBA" id="ARBA00022452"/>
    </source>
</evidence>
<proteinExistence type="inferred from homology"/>
<feature type="chain" id="PRO_5027059210" evidence="8">
    <location>
        <begin position="24"/>
        <end position="579"/>
    </location>
</feature>
<dbReference type="InterPro" id="IPR005017">
    <property type="entry name" value="OMPP1/FadL/TodX"/>
</dbReference>
<organism evidence="9 10">
    <name type="scientific">Tichowtungia aerotolerans</name>
    <dbReference type="NCBI Taxonomy" id="2697043"/>
    <lineage>
        <taxon>Bacteria</taxon>
        <taxon>Pseudomonadati</taxon>
        <taxon>Kiritimatiellota</taxon>
        <taxon>Tichowtungiia</taxon>
        <taxon>Tichowtungiales</taxon>
        <taxon>Tichowtungiaceae</taxon>
        <taxon>Tichowtungia</taxon>
    </lineage>
</organism>
<evidence type="ECO:0000256" key="5">
    <source>
        <dbReference type="ARBA" id="ARBA00022729"/>
    </source>
</evidence>
<evidence type="ECO:0000256" key="8">
    <source>
        <dbReference type="SAM" id="SignalP"/>
    </source>
</evidence>
<accession>A0A6P1MBW1</accession>
<keyword evidence="6" id="KW-0472">Membrane</keyword>
<dbReference type="EMBL" id="CP047593">
    <property type="protein sequence ID" value="QHI69066.1"/>
    <property type="molecule type" value="Genomic_DNA"/>
</dbReference>
<evidence type="ECO:0000256" key="7">
    <source>
        <dbReference type="ARBA" id="ARBA00023237"/>
    </source>
</evidence>
<dbReference type="AlphaFoldDB" id="A0A6P1MBW1"/>
<reference evidence="9 10" key="1">
    <citation type="submission" date="2020-01" db="EMBL/GenBank/DDBJ databases">
        <title>Ponticoccus aerotolerans gen. nov., sp. nov., an anaerobic bacterium and proposal of Ponticoccusceae fam. nov., Ponticoccusles ord. nov. and Ponticoccuse classis nov. in the phylum Kiritimatiellaeota.</title>
        <authorList>
            <person name="Zhou L.Y."/>
            <person name="Du Z.J."/>
        </authorList>
    </citation>
    <scope>NUCLEOTIDE SEQUENCE [LARGE SCALE GENOMIC DNA]</scope>
    <source>
        <strain evidence="9 10">S-5007</strain>
    </source>
</reference>
<keyword evidence="3" id="KW-1134">Transmembrane beta strand</keyword>
<evidence type="ECO:0000256" key="6">
    <source>
        <dbReference type="ARBA" id="ARBA00023136"/>
    </source>
</evidence>
<keyword evidence="7" id="KW-0998">Cell outer membrane</keyword>
<evidence type="ECO:0000256" key="4">
    <source>
        <dbReference type="ARBA" id="ARBA00022692"/>
    </source>
</evidence>
<dbReference type="Proteomes" id="UP000464954">
    <property type="component" value="Chromosome"/>
</dbReference>
<name>A0A6P1MBW1_9BACT</name>
<protein>
    <submittedName>
        <fullName evidence="9">Uncharacterized protein</fullName>
    </submittedName>
</protein>
<sequence>MKLLTHSLFVAAVLICQSGIVWAVSVDIKTPIGDITVDISHASTAGQLVEPKDPTGAGFRPPTIFSAPLPTGSGARALGQAGAFTAVADDATAASWNPAGLTQLEYAEMSVVYRFSSQEDQHHSSSRDLTSGADRYSNDELNYASAVYPFLLNGQNAVFSMNFQEAYDFNQSFTAQFAGSTQQDISAADNQTFYESTTNRNSLGVNTVAITRTTTEVESEINQLLQSSLLSDISFFQQGTIDAFSPAFAVDLTPRLSVGIAVNIYVDGAARGNAIRSSLAAGYTGASESYTEGTNTYNSSSMITVTGIQYVGPPYNQVEQPFSETAGPITFSDTELYTNESTYGVTGMYWEENRTEQFYGFNATLGALWAASDRLTLGASVDLPWTGRGKQTKSIQHQVTTFNSNGVQVAQNYYNATDKRDVEYTFPLYWAVGALWRWNDRFYSSLDASRTYWSDYSYKAEGEERINPLNGESYSSSNSDDCWSLRFGSEYLCVLSWTEIPLRGGLFWEQRPATGSPDEYWGVTLGSGISLGKEPGRLILDVAYSFECANDVMGSLIPGQGMTSDVSKHQLFVSAIWHF</sequence>
<dbReference type="GO" id="GO:0015483">
    <property type="term" value="F:long-chain fatty acid transporting porin activity"/>
    <property type="evidence" value="ECO:0007669"/>
    <property type="project" value="TreeGrafter"/>
</dbReference>
<dbReference type="GO" id="GO:0009279">
    <property type="term" value="C:cell outer membrane"/>
    <property type="evidence" value="ECO:0007669"/>
    <property type="project" value="UniProtKB-SubCell"/>
</dbReference>
<evidence type="ECO:0000256" key="1">
    <source>
        <dbReference type="ARBA" id="ARBA00004571"/>
    </source>
</evidence>